<feature type="transmembrane region" description="Helical" evidence="2">
    <location>
        <begin position="35"/>
        <end position="56"/>
    </location>
</feature>
<feature type="compositionally biased region" description="Basic and acidic residues" evidence="1">
    <location>
        <begin position="16"/>
        <end position="25"/>
    </location>
</feature>
<feature type="compositionally biased region" description="Polar residues" evidence="1">
    <location>
        <begin position="1"/>
        <end position="15"/>
    </location>
</feature>
<evidence type="ECO:0000313" key="3">
    <source>
        <dbReference type="EMBL" id="MCZ9294412.1"/>
    </source>
</evidence>
<feature type="compositionally biased region" description="Low complexity" evidence="1">
    <location>
        <begin position="66"/>
        <end position="83"/>
    </location>
</feature>
<organism evidence="3 4">
    <name type="scientific">Corynebacterium meitnerae</name>
    <dbReference type="NCBI Taxonomy" id="2913498"/>
    <lineage>
        <taxon>Bacteria</taxon>
        <taxon>Bacillati</taxon>
        <taxon>Actinomycetota</taxon>
        <taxon>Actinomycetes</taxon>
        <taxon>Mycobacteriales</taxon>
        <taxon>Corynebacteriaceae</taxon>
        <taxon>Corynebacterium</taxon>
    </lineage>
</organism>
<feature type="region of interest" description="Disordered" evidence="1">
    <location>
        <begin position="1"/>
        <end position="25"/>
    </location>
</feature>
<reference evidence="3" key="1">
    <citation type="submission" date="2022-02" db="EMBL/GenBank/DDBJ databases">
        <title>Corynebacterium sp. from urogenital microbiome.</title>
        <authorList>
            <person name="Cappelli E.A."/>
            <person name="Ribeiro T.G."/>
            <person name="Peixe L."/>
        </authorList>
    </citation>
    <scope>NUCLEOTIDE SEQUENCE</scope>
    <source>
        <strain evidence="3">C8Ua_172</strain>
    </source>
</reference>
<keyword evidence="2" id="KW-1133">Transmembrane helix</keyword>
<sequence length="258" mass="28244">MTYQPRTPRTLNTPQDPHEQRGSRLPEEIYMRRRVAALAIVLAVVALLVWALTSFARSGSNDDKPTTSALPTTLVTTPTEPDPGAAKESTEATDTEATETEPSEDFDPTAKQERPDDEELAAKNSCELSDLQLTIQSNKTNFDVNNPKDQPELNVQVKNPTGADCVINANDEKLRFEVYSIAREGFQPVWGDTDCYEPVINGEQTFAAGESRTFRATWSRLASAPGQCSNRQAVPAGAYVVTATLGNNHAEGVTFNIR</sequence>
<comment type="caution">
    <text evidence="3">The sequence shown here is derived from an EMBL/GenBank/DDBJ whole genome shotgun (WGS) entry which is preliminary data.</text>
</comment>
<feature type="region of interest" description="Disordered" evidence="1">
    <location>
        <begin position="57"/>
        <end position="120"/>
    </location>
</feature>
<dbReference type="Proteomes" id="UP001146468">
    <property type="component" value="Unassembled WGS sequence"/>
</dbReference>
<name>A0A9X3RKV2_9CORY</name>
<keyword evidence="2" id="KW-0812">Transmembrane</keyword>
<accession>A0A9X3RKV2</accession>
<feature type="compositionally biased region" description="Acidic residues" evidence="1">
    <location>
        <begin position="91"/>
        <end position="107"/>
    </location>
</feature>
<evidence type="ECO:0000313" key="4">
    <source>
        <dbReference type="Proteomes" id="UP001146468"/>
    </source>
</evidence>
<keyword evidence="2" id="KW-0472">Membrane</keyword>
<dbReference type="AlphaFoldDB" id="A0A9X3RKV2"/>
<dbReference type="EMBL" id="JAKMUS010000012">
    <property type="protein sequence ID" value="MCZ9294412.1"/>
    <property type="molecule type" value="Genomic_DNA"/>
</dbReference>
<evidence type="ECO:0000256" key="1">
    <source>
        <dbReference type="SAM" id="MobiDB-lite"/>
    </source>
</evidence>
<protein>
    <submittedName>
        <fullName evidence="3">Uncharacterized protein</fullName>
    </submittedName>
</protein>
<keyword evidence="4" id="KW-1185">Reference proteome</keyword>
<gene>
    <name evidence="3" type="ORF">L8U60_07935</name>
</gene>
<dbReference type="RefSeq" id="WP_269965835.1">
    <property type="nucleotide sequence ID" value="NZ_JAKMUS010000012.1"/>
</dbReference>
<proteinExistence type="predicted"/>
<evidence type="ECO:0000256" key="2">
    <source>
        <dbReference type="SAM" id="Phobius"/>
    </source>
</evidence>